<dbReference type="InterPro" id="IPR054708">
    <property type="entry name" value="MTPAP-like_central"/>
</dbReference>
<dbReference type="Pfam" id="PF22600">
    <property type="entry name" value="MTPAP-like_central"/>
    <property type="match status" value="1"/>
</dbReference>
<dbReference type="AlphaFoldDB" id="A0A182JZR8"/>
<evidence type="ECO:0000313" key="3">
    <source>
        <dbReference type="Proteomes" id="UP000075881"/>
    </source>
</evidence>
<dbReference type="CDD" id="cd05402">
    <property type="entry name" value="NT_PAP_TUTase"/>
    <property type="match status" value="1"/>
</dbReference>
<reference evidence="3" key="1">
    <citation type="submission" date="2013-03" db="EMBL/GenBank/DDBJ databases">
        <title>The Genome Sequence of Anopheles christyi ACHKN1017.</title>
        <authorList>
            <consortium name="The Broad Institute Genomics Platform"/>
            <person name="Neafsey D.E."/>
            <person name="Besansky N."/>
            <person name="Walker B."/>
            <person name="Young S.K."/>
            <person name="Zeng Q."/>
            <person name="Gargeya S."/>
            <person name="Fitzgerald M."/>
            <person name="Haas B."/>
            <person name="Abouelleil A."/>
            <person name="Allen A.W."/>
            <person name="Alvarado L."/>
            <person name="Arachchi H.M."/>
            <person name="Berlin A.M."/>
            <person name="Chapman S.B."/>
            <person name="Gainer-Dewar J."/>
            <person name="Goldberg J."/>
            <person name="Griggs A."/>
            <person name="Gujja S."/>
            <person name="Hansen M."/>
            <person name="Howarth C."/>
            <person name="Imamovic A."/>
            <person name="Ireland A."/>
            <person name="Larimer J."/>
            <person name="McCowan C."/>
            <person name="Murphy C."/>
            <person name="Pearson M."/>
            <person name="Poon T.W."/>
            <person name="Priest M."/>
            <person name="Roberts A."/>
            <person name="Saif S."/>
            <person name="Shea T."/>
            <person name="Sisk P."/>
            <person name="Sykes S."/>
            <person name="Wortman J."/>
            <person name="Nusbaum C."/>
            <person name="Birren B."/>
        </authorList>
    </citation>
    <scope>NUCLEOTIDE SEQUENCE [LARGE SCALE GENOMIC DNA]</scope>
    <source>
        <strain evidence="3">ACHKN1017</strain>
    </source>
</reference>
<evidence type="ECO:0000259" key="1">
    <source>
        <dbReference type="PROSITE" id="PS00028"/>
    </source>
</evidence>
<dbReference type="InterPro" id="IPR043519">
    <property type="entry name" value="NT_sf"/>
</dbReference>
<dbReference type="InterPro" id="IPR013087">
    <property type="entry name" value="Znf_C2H2_type"/>
</dbReference>
<dbReference type="Proteomes" id="UP000075881">
    <property type="component" value="Unassembled WGS sequence"/>
</dbReference>
<dbReference type="Gene3D" id="3.30.460.10">
    <property type="entry name" value="Beta Polymerase, domain 2"/>
    <property type="match status" value="1"/>
</dbReference>
<dbReference type="STRING" id="43041.A0A182JZR8"/>
<dbReference type="GO" id="GO:0031123">
    <property type="term" value="P:RNA 3'-end processing"/>
    <property type="evidence" value="ECO:0007669"/>
    <property type="project" value="TreeGrafter"/>
</dbReference>
<reference evidence="2" key="2">
    <citation type="submission" date="2020-05" db="UniProtKB">
        <authorList>
            <consortium name="EnsemblMetazoa"/>
        </authorList>
    </citation>
    <scope>IDENTIFICATION</scope>
    <source>
        <strain evidence="2">ACHKN1017</strain>
    </source>
</reference>
<feature type="domain" description="C2H2-type" evidence="1">
    <location>
        <begin position="78"/>
        <end position="98"/>
    </location>
</feature>
<dbReference type="PANTHER" id="PTHR12271">
    <property type="entry name" value="POLY A POLYMERASE CID PAP -RELATED"/>
    <property type="match status" value="1"/>
</dbReference>
<dbReference type="VEuPathDB" id="VectorBase:ACHR004000"/>
<proteinExistence type="predicted"/>
<dbReference type="PANTHER" id="PTHR12271:SF133">
    <property type="entry name" value="POLY(A) RNA POLYMERASE, MITOCHONDRIAL"/>
    <property type="match status" value="1"/>
</dbReference>
<dbReference type="SUPFAM" id="SSF81631">
    <property type="entry name" value="PAP/OAS1 substrate-binding domain"/>
    <property type="match status" value="1"/>
</dbReference>
<dbReference type="SUPFAM" id="SSF81301">
    <property type="entry name" value="Nucleotidyltransferase"/>
    <property type="match status" value="1"/>
</dbReference>
<dbReference type="GO" id="GO:1990817">
    <property type="term" value="F:poly(A) RNA polymerase activity"/>
    <property type="evidence" value="ECO:0007669"/>
    <property type="project" value="TreeGrafter"/>
</dbReference>
<dbReference type="EnsemblMetazoa" id="ACHR004000-RA">
    <property type="protein sequence ID" value="ACHR004000-PA"/>
    <property type="gene ID" value="ACHR004000"/>
</dbReference>
<keyword evidence="3" id="KW-1185">Reference proteome</keyword>
<dbReference type="Gene3D" id="1.10.1410.10">
    <property type="match status" value="1"/>
</dbReference>
<name>A0A182JZR8_9DIPT</name>
<evidence type="ECO:0000313" key="2">
    <source>
        <dbReference type="EnsemblMetazoa" id="ACHR004000-PA"/>
    </source>
</evidence>
<protein>
    <recommendedName>
        <fullName evidence="1">C2H2-type domain-containing protein</fullName>
    </recommendedName>
</protein>
<organism evidence="2 3">
    <name type="scientific">Anopheles christyi</name>
    <dbReference type="NCBI Taxonomy" id="43041"/>
    <lineage>
        <taxon>Eukaryota</taxon>
        <taxon>Metazoa</taxon>
        <taxon>Ecdysozoa</taxon>
        <taxon>Arthropoda</taxon>
        <taxon>Hexapoda</taxon>
        <taxon>Insecta</taxon>
        <taxon>Pterygota</taxon>
        <taxon>Neoptera</taxon>
        <taxon>Endopterygota</taxon>
        <taxon>Diptera</taxon>
        <taxon>Nematocera</taxon>
        <taxon>Culicoidea</taxon>
        <taxon>Culicidae</taxon>
        <taxon>Anophelinae</taxon>
        <taxon>Anopheles</taxon>
    </lineage>
</organism>
<dbReference type="PROSITE" id="PS00028">
    <property type="entry name" value="ZINC_FINGER_C2H2_1"/>
    <property type="match status" value="1"/>
</dbReference>
<sequence>SKQYLATNLLLETLTLNLDSYAPGPKKIDAFTLGQVEQLMKSVQQFLSQCKLVPFEGDELERDKIMQCFYQQPNTLRCRHCNESLYEYNAVAEHIQMHDSVKIHQNGPIANSVNNSATEHTENVSVENLSNINATSAAGTKKQKEKEAKPKANYLKKICMPNLNIQLSKYLRQFLKQDINALVEKALAESDFIKTDSEKNRVLDQLVECLKPHYPKVKCYPFGSRIVGTGTQSSDLDVFVDLQEVYYGRNDKPGIENVTESIERVEKILRETQQWTIDEMILNARVPLLKVISHEFDIKCDLTFSNGLAHRNSLLLEYLFNLQPKSRMLVCYLKKWNREKCLNGYTISLMVIFLFQLMECLPSVSSLQQDPQHDIIIDGWNAGFATPTLEQLQLTPETSEIKDLAGKFFELYSFTSFYTSFFSLETEIISPFNGACWGTPLLKRHFKTLNYSEVPPKMVRLIRYMQEHQNDMNPRTQFAYNKPLVVQDPFELAHNVAKSIPVEIVVRIVRSFELSVKRLNSKQT</sequence>
<accession>A0A182JZR8</accession>